<dbReference type="AlphaFoldDB" id="A0A4R2JMG1"/>
<feature type="transmembrane region" description="Helical" evidence="2">
    <location>
        <begin position="20"/>
        <end position="42"/>
    </location>
</feature>
<keyword evidence="2" id="KW-0812">Transmembrane</keyword>
<protein>
    <submittedName>
        <fullName evidence="3">Uncharacterized protein</fullName>
    </submittedName>
</protein>
<feature type="region of interest" description="Disordered" evidence="1">
    <location>
        <begin position="52"/>
        <end position="76"/>
    </location>
</feature>
<gene>
    <name evidence="3" type="ORF">EV192_10339</name>
</gene>
<proteinExistence type="predicted"/>
<accession>A0A4R2JMG1</accession>
<organism evidence="3 4">
    <name type="scientific">Actinocrispum wychmicini</name>
    <dbReference type="NCBI Taxonomy" id="1213861"/>
    <lineage>
        <taxon>Bacteria</taxon>
        <taxon>Bacillati</taxon>
        <taxon>Actinomycetota</taxon>
        <taxon>Actinomycetes</taxon>
        <taxon>Pseudonocardiales</taxon>
        <taxon>Pseudonocardiaceae</taxon>
        <taxon>Actinocrispum</taxon>
    </lineage>
</organism>
<evidence type="ECO:0000256" key="2">
    <source>
        <dbReference type="SAM" id="Phobius"/>
    </source>
</evidence>
<dbReference type="OrthoDB" id="4331540at2"/>
<name>A0A4R2JMG1_9PSEU</name>
<keyword evidence="2" id="KW-0472">Membrane</keyword>
<comment type="caution">
    <text evidence="3">The sequence shown here is derived from an EMBL/GenBank/DDBJ whole genome shotgun (WGS) entry which is preliminary data.</text>
</comment>
<dbReference type="Proteomes" id="UP000295680">
    <property type="component" value="Unassembled WGS sequence"/>
</dbReference>
<evidence type="ECO:0000313" key="4">
    <source>
        <dbReference type="Proteomes" id="UP000295680"/>
    </source>
</evidence>
<evidence type="ECO:0000256" key="1">
    <source>
        <dbReference type="SAM" id="MobiDB-lite"/>
    </source>
</evidence>
<dbReference type="EMBL" id="SLWS01000003">
    <property type="protein sequence ID" value="TCO60464.1"/>
    <property type="molecule type" value="Genomic_DNA"/>
</dbReference>
<sequence length="215" mass="22582">MTDETPDPPPPVRRRPVPWVSALVGLAGLAVGALAVGAAWLVSGPDAVDRRPVRPPQRIGQYVPIAPGTSGSSGLPEALSQIKARNEHSSQLLSESHRGAGALVDLYVDQDIRQQLTVMIYRAPSPHPLYAPYEDAASQGLAKSSQTVEEFGQVSCVVHNDPTPAGQTPEPESAHAVTCSRTNATLTVEITPNGTATDVPSMVAALVDEAWSSVI</sequence>
<keyword evidence="2" id="KW-1133">Transmembrane helix</keyword>
<evidence type="ECO:0000313" key="3">
    <source>
        <dbReference type="EMBL" id="TCO60464.1"/>
    </source>
</evidence>
<reference evidence="3 4" key="1">
    <citation type="submission" date="2019-03" db="EMBL/GenBank/DDBJ databases">
        <title>Genomic Encyclopedia of Type Strains, Phase IV (KMG-IV): sequencing the most valuable type-strain genomes for metagenomic binning, comparative biology and taxonomic classification.</title>
        <authorList>
            <person name="Goeker M."/>
        </authorList>
    </citation>
    <scope>NUCLEOTIDE SEQUENCE [LARGE SCALE GENOMIC DNA]</scope>
    <source>
        <strain evidence="3 4">DSM 45934</strain>
    </source>
</reference>
<keyword evidence="4" id="KW-1185">Reference proteome</keyword>
<dbReference type="RefSeq" id="WP_132115465.1">
    <property type="nucleotide sequence ID" value="NZ_SLWS01000003.1"/>
</dbReference>